<dbReference type="PANTHER" id="PTHR21011:SF1">
    <property type="entry name" value="SMALL RIBOSOMAL SUBUNIT PROTEIN BS6M"/>
    <property type="match status" value="1"/>
</dbReference>
<dbReference type="InterPro" id="IPR035980">
    <property type="entry name" value="Ribosomal_bS6_sf"/>
</dbReference>
<evidence type="ECO:0000256" key="3">
    <source>
        <dbReference type="ARBA" id="ARBA00023274"/>
    </source>
</evidence>
<dbReference type="GO" id="GO:0005840">
    <property type="term" value="C:ribosome"/>
    <property type="evidence" value="ECO:0007669"/>
    <property type="project" value="UniProtKB-KW"/>
</dbReference>
<keyword evidence="2 6" id="KW-0689">Ribosomal protein</keyword>
<keyword evidence="6" id="KW-0699">rRNA-binding</keyword>
<dbReference type="HAMAP" id="MF_00360">
    <property type="entry name" value="Ribosomal_bS6"/>
    <property type="match status" value="1"/>
</dbReference>
<evidence type="ECO:0000256" key="5">
    <source>
        <dbReference type="ARBA" id="ARBA00035294"/>
    </source>
</evidence>
<evidence type="ECO:0000256" key="6">
    <source>
        <dbReference type="HAMAP-Rule" id="MF_00360"/>
    </source>
</evidence>
<organism evidence="7 8">
    <name type="scientific">Candidatus Neptunichlamydia vexilliferae</name>
    <dbReference type="NCBI Taxonomy" id="1651774"/>
    <lineage>
        <taxon>Bacteria</taxon>
        <taxon>Pseudomonadati</taxon>
        <taxon>Chlamydiota</taxon>
        <taxon>Chlamydiia</taxon>
        <taxon>Parachlamydiales</taxon>
        <taxon>Simkaniaceae</taxon>
        <taxon>Candidatus Neptunichlamydia</taxon>
    </lineage>
</organism>
<protein>
    <recommendedName>
        <fullName evidence="5 6">Small ribosomal subunit protein bS6</fullName>
    </recommendedName>
</protein>
<dbReference type="Proteomes" id="UP001194714">
    <property type="component" value="Unassembled WGS sequence"/>
</dbReference>
<keyword evidence="6" id="KW-0694">RNA-binding</keyword>
<reference evidence="7 8" key="1">
    <citation type="submission" date="2020-01" db="EMBL/GenBank/DDBJ databases">
        <title>Draft genome sequence of Cand. Neptunochlamydia vexilliferae K9.</title>
        <authorList>
            <person name="Schulz F."/>
            <person name="Koestlbacher S."/>
            <person name="Wascher F."/>
            <person name="Pizzetti I."/>
            <person name="Horn M."/>
        </authorList>
    </citation>
    <scope>NUCLEOTIDE SEQUENCE [LARGE SCALE GENOMIC DNA]</scope>
    <source>
        <strain evidence="7 8">K9</strain>
    </source>
</reference>
<name>A0ABS0AX79_9BACT</name>
<gene>
    <name evidence="6" type="primary">rpsF</name>
    <name evidence="7" type="ORF">NEPTK9_000072</name>
</gene>
<dbReference type="CDD" id="cd00473">
    <property type="entry name" value="bS6"/>
    <property type="match status" value="1"/>
</dbReference>
<dbReference type="Pfam" id="PF01250">
    <property type="entry name" value="Ribosomal_S6"/>
    <property type="match status" value="1"/>
</dbReference>
<dbReference type="Gene3D" id="3.30.70.60">
    <property type="match status" value="1"/>
</dbReference>
<dbReference type="SUPFAM" id="SSF54995">
    <property type="entry name" value="Ribosomal protein S6"/>
    <property type="match status" value="1"/>
</dbReference>
<dbReference type="EMBL" id="JAAEJV010000001">
    <property type="protein sequence ID" value="MBF5058575.1"/>
    <property type="molecule type" value="Genomic_DNA"/>
</dbReference>
<dbReference type="RefSeq" id="WP_194846847.1">
    <property type="nucleotide sequence ID" value="NZ_JAAEJV010000001.1"/>
</dbReference>
<keyword evidence="8" id="KW-1185">Reference proteome</keyword>
<evidence type="ECO:0000256" key="4">
    <source>
        <dbReference type="ARBA" id="ARBA00035104"/>
    </source>
</evidence>
<evidence type="ECO:0000313" key="8">
    <source>
        <dbReference type="Proteomes" id="UP001194714"/>
    </source>
</evidence>
<comment type="function">
    <text evidence="4 6">Binds together with bS18 to 16S ribosomal RNA.</text>
</comment>
<dbReference type="InterPro" id="IPR014717">
    <property type="entry name" value="Transl_elong_EF1B/ribsomal_bS6"/>
</dbReference>
<comment type="caution">
    <text evidence="7">The sequence shown here is derived from an EMBL/GenBank/DDBJ whole genome shotgun (WGS) entry which is preliminary data.</text>
</comment>
<sequence length="113" mass="13312">MTKEESRLYEGMYILSALLSEDALKKALERITKSIEEKGGEIHKIHEMGRKKLAYEINGHKQGQYFLLYFSVAPTAVEEMWKEYHLNEDLIRFMTMRAEKVLEKIEFKPLVEA</sequence>
<dbReference type="NCBIfam" id="TIGR00166">
    <property type="entry name" value="S6"/>
    <property type="match status" value="1"/>
</dbReference>
<keyword evidence="3 6" id="KW-0687">Ribonucleoprotein</keyword>
<comment type="similarity">
    <text evidence="1 6">Belongs to the bacterial ribosomal protein bS6 family.</text>
</comment>
<evidence type="ECO:0000256" key="2">
    <source>
        <dbReference type="ARBA" id="ARBA00022980"/>
    </source>
</evidence>
<evidence type="ECO:0000256" key="1">
    <source>
        <dbReference type="ARBA" id="ARBA00009512"/>
    </source>
</evidence>
<proteinExistence type="inferred from homology"/>
<accession>A0ABS0AX79</accession>
<dbReference type="PANTHER" id="PTHR21011">
    <property type="entry name" value="MITOCHONDRIAL 28S RIBOSOMAL PROTEIN S6"/>
    <property type="match status" value="1"/>
</dbReference>
<evidence type="ECO:0000313" key="7">
    <source>
        <dbReference type="EMBL" id="MBF5058575.1"/>
    </source>
</evidence>
<dbReference type="InterPro" id="IPR000529">
    <property type="entry name" value="Ribosomal_bS6"/>
</dbReference>
<dbReference type="InterPro" id="IPR020814">
    <property type="entry name" value="Ribosomal_S6_plastid/chlpt"/>
</dbReference>